<dbReference type="OrthoDB" id="5141738at2759"/>
<dbReference type="KEGG" id="spu:105447013"/>
<protein>
    <submittedName>
        <fullName evidence="2">Uncharacterized protein</fullName>
    </submittedName>
</protein>
<evidence type="ECO:0000313" key="3">
    <source>
        <dbReference type="Proteomes" id="UP000007110"/>
    </source>
</evidence>
<dbReference type="GeneID" id="105447013"/>
<dbReference type="RefSeq" id="XP_030850134.1">
    <property type="nucleotide sequence ID" value="XM_030994274.1"/>
</dbReference>
<keyword evidence="3" id="KW-1185">Reference proteome</keyword>
<organism evidence="2 3">
    <name type="scientific">Strongylocentrotus purpuratus</name>
    <name type="common">Purple sea urchin</name>
    <dbReference type="NCBI Taxonomy" id="7668"/>
    <lineage>
        <taxon>Eukaryota</taxon>
        <taxon>Metazoa</taxon>
        <taxon>Echinodermata</taxon>
        <taxon>Eleutherozoa</taxon>
        <taxon>Echinozoa</taxon>
        <taxon>Echinoidea</taxon>
        <taxon>Euechinoidea</taxon>
        <taxon>Echinacea</taxon>
        <taxon>Camarodonta</taxon>
        <taxon>Echinidea</taxon>
        <taxon>Strongylocentrotidae</taxon>
        <taxon>Strongylocentrotus</taxon>
    </lineage>
</organism>
<evidence type="ECO:0000256" key="1">
    <source>
        <dbReference type="SAM" id="Phobius"/>
    </source>
</evidence>
<keyword evidence="1" id="KW-0812">Transmembrane</keyword>
<evidence type="ECO:0000313" key="2">
    <source>
        <dbReference type="EnsemblMetazoa" id="XP_030850134"/>
    </source>
</evidence>
<sequence length="212" mass="24282">MFKLDDLLKKLGEFGPYQRRVFAITCTIVFFSSWVSMIPVFLAATVDHWCEVSLDSLSLTNRTPEWTPGCEQYGLSEEACALAQKEGSIPSNYTSDGELEYAQCEKYNVSGVGFWPGIDPSNYSSETMSCDSGWVWPPESARWLISVGKFDKAEKVITKVAEVNKAELQKPLFTKEFMVEQERIRKEHRPTGLDLIRTPRMRMRTINLVFIW</sequence>
<keyword evidence="1" id="KW-0472">Membrane</keyword>
<accession>A0A7M7PJ31</accession>
<feature type="transmembrane region" description="Helical" evidence="1">
    <location>
        <begin position="21"/>
        <end position="44"/>
    </location>
</feature>
<name>A0A7M7PJ31_STRPU</name>
<dbReference type="EnsemblMetazoa" id="XM_030994274">
    <property type="protein sequence ID" value="XP_030850134"/>
    <property type="gene ID" value="LOC105447013"/>
</dbReference>
<dbReference type="Proteomes" id="UP000007110">
    <property type="component" value="Unassembled WGS sequence"/>
</dbReference>
<proteinExistence type="predicted"/>
<keyword evidence="1" id="KW-1133">Transmembrane helix</keyword>
<reference evidence="2" key="2">
    <citation type="submission" date="2021-01" db="UniProtKB">
        <authorList>
            <consortium name="EnsemblMetazoa"/>
        </authorList>
    </citation>
    <scope>IDENTIFICATION</scope>
</reference>
<reference evidence="3" key="1">
    <citation type="submission" date="2015-02" db="EMBL/GenBank/DDBJ databases">
        <title>Genome sequencing for Strongylocentrotus purpuratus.</title>
        <authorList>
            <person name="Murali S."/>
            <person name="Liu Y."/>
            <person name="Vee V."/>
            <person name="English A."/>
            <person name="Wang M."/>
            <person name="Skinner E."/>
            <person name="Han Y."/>
            <person name="Muzny D.M."/>
            <person name="Worley K.C."/>
            <person name="Gibbs R.A."/>
        </authorList>
    </citation>
    <scope>NUCLEOTIDE SEQUENCE</scope>
</reference>
<dbReference type="Gene3D" id="1.20.1250.20">
    <property type="entry name" value="MFS general substrate transporter like domains"/>
    <property type="match status" value="1"/>
</dbReference>
<dbReference type="InParanoid" id="A0A7M7PJ31"/>
<dbReference type="AlphaFoldDB" id="A0A7M7PJ31"/>
<dbReference type="InterPro" id="IPR036259">
    <property type="entry name" value="MFS_trans_sf"/>
</dbReference>